<evidence type="ECO:0000256" key="5">
    <source>
        <dbReference type="ARBA" id="ARBA00013212"/>
    </source>
</evidence>
<comment type="caution">
    <text evidence="18">The sequence shown here is derived from an EMBL/GenBank/DDBJ whole genome shotgun (WGS) entry which is preliminary data.</text>
</comment>
<evidence type="ECO:0000256" key="14">
    <source>
        <dbReference type="ARBA" id="ARBA00023209"/>
    </source>
</evidence>
<dbReference type="GO" id="GO:0005794">
    <property type="term" value="C:Golgi apparatus"/>
    <property type="evidence" value="ECO:0007669"/>
    <property type="project" value="TreeGrafter"/>
</dbReference>
<evidence type="ECO:0000256" key="2">
    <source>
        <dbReference type="ARBA" id="ARBA00001946"/>
    </source>
</evidence>
<evidence type="ECO:0000256" key="8">
    <source>
        <dbReference type="ARBA" id="ARBA00022692"/>
    </source>
</evidence>
<dbReference type="EC" id="2.7.8.11" evidence="5 16"/>
<dbReference type="GO" id="GO:0006661">
    <property type="term" value="P:phosphatidylinositol biosynthetic process"/>
    <property type="evidence" value="ECO:0007669"/>
    <property type="project" value="TreeGrafter"/>
</dbReference>
<comment type="subcellular location">
    <subcellularLocation>
        <location evidence="3">Membrane</location>
        <topology evidence="3">Multi-pass membrane protein</topology>
    </subcellularLocation>
</comment>
<dbReference type="PROSITE" id="PS00379">
    <property type="entry name" value="CDP_ALCOHOL_P_TRANSF"/>
    <property type="match status" value="1"/>
</dbReference>
<sequence>MPYHPKACTLLYGVSCLLDAVDGMAARALNQTSKFGAVLDMVTDRCTTSCLLCFLAAGYPRYALLFQGLISLDFASHYIHMYSSLATGSTSHKTVKSDVSRILWYYYNDNRTLFFVCFANELFYVCLYLNKFYTTPLLPTSWIDWLIHTFLGTTAAHPEKAWRLIHAFPGWTNLIVWFLRQLTWPQILAAVTGPICFLKNVINVVQFWKASKILVGLDLHERAVARSKRE</sequence>
<comment type="catalytic activity">
    <reaction evidence="16">
        <text>a CDP-1,2-diacyl-sn-glycerol + myo-inositol = a 1,2-diacyl-sn-glycero-3-phospho-(1D-myo-inositol) + CMP + H(+)</text>
        <dbReference type="Rhea" id="RHEA:11580"/>
        <dbReference type="ChEBI" id="CHEBI:15378"/>
        <dbReference type="ChEBI" id="CHEBI:17268"/>
        <dbReference type="ChEBI" id="CHEBI:57880"/>
        <dbReference type="ChEBI" id="CHEBI:58332"/>
        <dbReference type="ChEBI" id="CHEBI:60377"/>
        <dbReference type="EC" id="2.7.8.11"/>
    </reaction>
</comment>
<evidence type="ECO:0000256" key="4">
    <source>
        <dbReference type="ARBA" id="ARBA00010441"/>
    </source>
</evidence>
<dbReference type="PIRSF" id="PIRSF000848">
    <property type="entry name" value="CDP_diag_ino_3_P"/>
    <property type="match status" value="1"/>
</dbReference>
<dbReference type="Proteomes" id="UP000812966">
    <property type="component" value="Unassembled WGS sequence"/>
</dbReference>
<evidence type="ECO:0000256" key="13">
    <source>
        <dbReference type="ARBA" id="ARBA00023136"/>
    </source>
</evidence>
<evidence type="ECO:0000256" key="9">
    <source>
        <dbReference type="ARBA" id="ARBA00022723"/>
    </source>
</evidence>
<protein>
    <recommendedName>
        <fullName evidence="5 16">CDP-diacylglycerol--inositol 3-phosphatidyltransferase</fullName>
        <ecNumber evidence="5 16">2.7.8.11</ecNumber>
    </recommendedName>
</protein>
<name>A0A8K0JKH0_9TREE</name>
<evidence type="ECO:0000256" key="17">
    <source>
        <dbReference type="RuleBase" id="RU003750"/>
    </source>
</evidence>
<keyword evidence="9" id="KW-0479">Metal-binding</keyword>
<dbReference type="GO" id="GO:0016020">
    <property type="term" value="C:membrane"/>
    <property type="evidence" value="ECO:0007669"/>
    <property type="project" value="UniProtKB-SubCell"/>
</dbReference>
<dbReference type="PANTHER" id="PTHR15362:SF4">
    <property type="entry name" value="CDP-DIACYLGLYCEROL--INOSITOL 3-PHOSPHATIDYLTRANSFERASE"/>
    <property type="match status" value="1"/>
</dbReference>
<evidence type="ECO:0000256" key="1">
    <source>
        <dbReference type="ARBA" id="ARBA00001936"/>
    </source>
</evidence>
<evidence type="ECO:0000313" key="19">
    <source>
        <dbReference type="Proteomes" id="UP000812966"/>
    </source>
</evidence>
<keyword evidence="8" id="KW-0812">Transmembrane</keyword>
<dbReference type="GO" id="GO:0003881">
    <property type="term" value="F:CDP-diacylglycerol-inositol 3-phosphatidyltransferase activity"/>
    <property type="evidence" value="ECO:0007669"/>
    <property type="project" value="UniProtKB-UniRule"/>
</dbReference>
<organism evidence="18 19">
    <name type="scientific">Filobasidium floriforme</name>
    <dbReference type="NCBI Taxonomy" id="5210"/>
    <lineage>
        <taxon>Eukaryota</taxon>
        <taxon>Fungi</taxon>
        <taxon>Dikarya</taxon>
        <taxon>Basidiomycota</taxon>
        <taxon>Agaricomycotina</taxon>
        <taxon>Tremellomycetes</taxon>
        <taxon>Filobasidiales</taxon>
        <taxon>Filobasidiaceae</taxon>
        <taxon>Filobasidium</taxon>
    </lineage>
</organism>
<dbReference type="InterPro" id="IPR000462">
    <property type="entry name" value="CDP-OH_P_trans"/>
</dbReference>
<dbReference type="EMBL" id="JABELV010000066">
    <property type="protein sequence ID" value="KAG7535955.1"/>
    <property type="molecule type" value="Genomic_DNA"/>
</dbReference>
<evidence type="ECO:0000256" key="15">
    <source>
        <dbReference type="ARBA" id="ARBA00023264"/>
    </source>
</evidence>
<evidence type="ECO:0000256" key="6">
    <source>
        <dbReference type="ARBA" id="ARBA00022516"/>
    </source>
</evidence>
<comment type="similarity">
    <text evidence="4 16 17">Belongs to the CDP-alcohol phosphatidyltransferase class-I family.</text>
</comment>
<keyword evidence="6 16" id="KW-0444">Lipid biosynthesis</keyword>
<evidence type="ECO:0000256" key="12">
    <source>
        <dbReference type="ARBA" id="ARBA00023098"/>
    </source>
</evidence>
<comment type="cofactor">
    <cofactor evidence="1">
        <name>Mn(2+)</name>
        <dbReference type="ChEBI" id="CHEBI:29035"/>
    </cofactor>
</comment>
<dbReference type="AlphaFoldDB" id="A0A8K0JKH0"/>
<evidence type="ECO:0000256" key="16">
    <source>
        <dbReference type="PIRNR" id="PIRNR000848"/>
    </source>
</evidence>
<keyword evidence="12 16" id="KW-0443">Lipid metabolism</keyword>
<dbReference type="Gene3D" id="1.20.120.1760">
    <property type="match status" value="1"/>
</dbReference>
<evidence type="ECO:0000256" key="10">
    <source>
        <dbReference type="ARBA" id="ARBA00022842"/>
    </source>
</evidence>
<keyword evidence="15 16" id="KW-1208">Phospholipid metabolism</keyword>
<keyword evidence="10" id="KW-0460">Magnesium</keyword>
<keyword evidence="11" id="KW-1133">Transmembrane helix</keyword>
<keyword evidence="13 16" id="KW-0472">Membrane</keyword>
<evidence type="ECO:0000313" key="18">
    <source>
        <dbReference type="EMBL" id="KAG7535955.1"/>
    </source>
</evidence>
<gene>
    <name evidence="18" type="ORF">FFLO_03553</name>
</gene>
<dbReference type="InterPro" id="IPR043130">
    <property type="entry name" value="CDP-OH_PTrfase_TM_dom"/>
</dbReference>
<keyword evidence="7 16" id="KW-0808">Transferase</keyword>
<reference evidence="18" key="1">
    <citation type="submission" date="2020-04" db="EMBL/GenBank/DDBJ databases">
        <title>Analysis of mating type loci in Filobasidium floriforme.</title>
        <authorList>
            <person name="Nowrousian M."/>
        </authorList>
    </citation>
    <scope>NUCLEOTIDE SEQUENCE</scope>
    <source>
        <strain evidence="18">CBS 6242</strain>
    </source>
</reference>
<dbReference type="Pfam" id="PF01066">
    <property type="entry name" value="CDP-OH_P_transf"/>
    <property type="match status" value="1"/>
</dbReference>
<dbReference type="InterPro" id="IPR014387">
    <property type="entry name" value="CDP_diag_ino_3_P_euk"/>
</dbReference>
<dbReference type="GO" id="GO:0046872">
    <property type="term" value="F:metal ion binding"/>
    <property type="evidence" value="ECO:0007669"/>
    <property type="project" value="UniProtKB-KW"/>
</dbReference>
<evidence type="ECO:0000256" key="7">
    <source>
        <dbReference type="ARBA" id="ARBA00022679"/>
    </source>
</evidence>
<keyword evidence="19" id="KW-1185">Reference proteome</keyword>
<dbReference type="InterPro" id="IPR048254">
    <property type="entry name" value="CDP_ALCOHOL_P_TRANSF_CS"/>
</dbReference>
<proteinExistence type="inferred from homology"/>
<dbReference type="PANTHER" id="PTHR15362">
    <property type="entry name" value="PHOSPHATIDYLINOSITOL SYNTHASE"/>
    <property type="match status" value="1"/>
</dbReference>
<evidence type="ECO:0000256" key="11">
    <source>
        <dbReference type="ARBA" id="ARBA00022989"/>
    </source>
</evidence>
<keyword evidence="14 16" id="KW-0594">Phospholipid biosynthesis</keyword>
<accession>A0A8K0JKH0</accession>
<comment type="cofactor">
    <cofactor evidence="2">
        <name>Mg(2+)</name>
        <dbReference type="ChEBI" id="CHEBI:18420"/>
    </cofactor>
</comment>
<evidence type="ECO:0000256" key="3">
    <source>
        <dbReference type="ARBA" id="ARBA00004141"/>
    </source>
</evidence>